<organism evidence="2 3">
    <name type="scientific">Eptatretus burgeri</name>
    <name type="common">Inshore hagfish</name>
    <dbReference type="NCBI Taxonomy" id="7764"/>
    <lineage>
        <taxon>Eukaryota</taxon>
        <taxon>Metazoa</taxon>
        <taxon>Chordata</taxon>
        <taxon>Craniata</taxon>
        <taxon>Vertebrata</taxon>
        <taxon>Cyclostomata</taxon>
        <taxon>Myxini</taxon>
        <taxon>Myxiniformes</taxon>
        <taxon>Myxinidae</taxon>
        <taxon>Eptatretinae</taxon>
        <taxon>Eptatretus</taxon>
    </lineage>
</organism>
<dbReference type="PROSITE" id="PS51885">
    <property type="entry name" value="NEPRILYSIN"/>
    <property type="match status" value="1"/>
</dbReference>
<reference evidence="2" key="2">
    <citation type="submission" date="2025-09" db="UniProtKB">
        <authorList>
            <consortium name="Ensembl"/>
        </authorList>
    </citation>
    <scope>IDENTIFICATION</scope>
</reference>
<keyword evidence="3" id="KW-1185">Reference proteome</keyword>
<reference evidence="2" key="1">
    <citation type="submission" date="2025-08" db="UniProtKB">
        <authorList>
            <consortium name="Ensembl"/>
        </authorList>
    </citation>
    <scope>IDENTIFICATION</scope>
</reference>
<dbReference type="InterPro" id="IPR024079">
    <property type="entry name" value="MetalloPept_cat_dom_sf"/>
</dbReference>
<accession>A0A8C4QTP2</accession>
<dbReference type="GO" id="GO:0004222">
    <property type="term" value="F:metalloendopeptidase activity"/>
    <property type="evidence" value="ECO:0007669"/>
    <property type="project" value="InterPro"/>
</dbReference>
<evidence type="ECO:0000313" key="2">
    <source>
        <dbReference type="Ensembl" id="ENSEBUP00000020098.1"/>
    </source>
</evidence>
<proteinExistence type="predicted"/>
<dbReference type="Pfam" id="PF01431">
    <property type="entry name" value="Peptidase_M13"/>
    <property type="match status" value="1"/>
</dbReference>
<protein>
    <recommendedName>
        <fullName evidence="1">Peptidase M13 C-terminal domain-containing protein</fullName>
    </recommendedName>
</protein>
<dbReference type="PANTHER" id="PTHR11733:SF128">
    <property type="entry name" value="KELL BLOOD GROUP GLYCOPROTEIN"/>
    <property type="match status" value="1"/>
</dbReference>
<dbReference type="InterPro" id="IPR018497">
    <property type="entry name" value="Peptidase_M13_C"/>
</dbReference>
<dbReference type="InterPro" id="IPR000718">
    <property type="entry name" value="Peptidase_M13"/>
</dbReference>
<dbReference type="Ensembl" id="ENSEBUT00000020675.1">
    <property type="protein sequence ID" value="ENSEBUP00000020098.1"/>
    <property type="gene ID" value="ENSEBUG00000012476.1"/>
</dbReference>
<dbReference type="GeneTree" id="ENSGT00940000167824"/>
<dbReference type="AlphaFoldDB" id="A0A8C4QTP2"/>
<dbReference type="GO" id="GO:0005886">
    <property type="term" value="C:plasma membrane"/>
    <property type="evidence" value="ECO:0007669"/>
    <property type="project" value="TreeGrafter"/>
</dbReference>
<dbReference type="GO" id="GO:0016485">
    <property type="term" value="P:protein processing"/>
    <property type="evidence" value="ECO:0007669"/>
    <property type="project" value="TreeGrafter"/>
</dbReference>
<name>A0A8C4QTP2_EPTBU</name>
<evidence type="ECO:0000259" key="1">
    <source>
        <dbReference type="Pfam" id="PF01431"/>
    </source>
</evidence>
<feature type="domain" description="Peptidase M13 C-terminal" evidence="1">
    <location>
        <begin position="1"/>
        <end position="176"/>
    </location>
</feature>
<dbReference type="PANTHER" id="PTHR11733">
    <property type="entry name" value="ZINC METALLOPROTEASE FAMILY M13 NEPRILYSIN-RELATED"/>
    <property type="match status" value="1"/>
</dbReference>
<dbReference type="OMA" id="NTHAPNS"/>
<evidence type="ECO:0000313" key="3">
    <source>
        <dbReference type="Proteomes" id="UP000694388"/>
    </source>
</evidence>
<dbReference type="Gene3D" id="3.40.390.10">
    <property type="entry name" value="Collagenase (Catalytic Domain)"/>
    <property type="match status" value="1"/>
</dbReference>
<dbReference type="Proteomes" id="UP000694388">
    <property type="component" value="Unplaced"/>
</dbReference>
<dbReference type="SUPFAM" id="SSF55486">
    <property type="entry name" value="Metalloproteases ('zincins'), catalytic domain"/>
    <property type="match status" value="1"/>
</dbReference>
<sequence>MQPPMYNWTYLRSMKFAELGNAIGRAMIRGFYGEGSSHDVNGTSSAFELHCQCFINQYSNYSVKHHFLNGTATLEEHLEDNGGLNIALQAYNKWQDENTEYLLPFLNLTQQQLFFVRYAQTWCSSESESFLQEQLREGSHSPARFRVLGTLSNSPEFSQHFHCPLDSPMNPSRKCTLW</sequence>